<dbReference type="InterPro" id="IPR005240">
    <property type="entry name" value="DUF389"/>
</dbReference>
<dbReference type="RefSeq" id="WP_067661097.1">
    <property type="nucleotide sequence ID" value="NZ_FQXG01000005.1"/>
</dbReference>
<dbReference type="STRING" id="299255.SAMN02745129_3183"/>
<evidence type="ECO:0000256" key="2">
    <source>
        <dbReference type="SAM" id="Phobius"/>
    </source>
</evidence>
<feature type="transmembrane region" description="Helical" evidence="2">
    <location>
        <begin position="142"/>
        <end position="163"/>
    </location>
</feature>
<dbReference type="PANTHER" id="PTHR20992:SF9">
    <property type="entry name" value="AT15442P-RELATED"/>
    <property type="match status" value="1"/>
</dbReference>
<dbReference type="Proteomes" id="UP000184268">
    <property type="component" value="Unassembled WGS sequence"/>
</dbReference>
<reference evidence="3 4" key="1">
    <citation type="submission" date="2016-11" db="EMBL/GenBank/DDBJ databases">
        <authorList>
            <person name="Jaros S."/>
            <person name="Januszkiewicz K."/>
            <person name="Wedrychowicz H."/>
        </authorList>
    </citation>
    <scope>NUCLEOTIDE SEQUENCE [LARGE SCALE GENOMIC DNA]</scope>
    <source>
        <strain evidence="3 4">DSM 16917</strain>
    </source>
</reference>
<dbReference type="EMBL" id="FQXG01000005">
    <property type="protein sequence ID" value="SHH94210.1"/>
    <property type="molecule type" value="Genomic_DNA"/>
</dbReference>
<feature type="transmembrane region" description="Helical" evidence="2">
    <location>
        <begin position="175"/>
        <end position="198"/>
    </location>
</feature>
<evidence type="ECO:0000313" key="3">
    <source>
        <dbReference type="EMBL" id="SHH94210.1"/>
    </source>
</evidence>
<dbReference type="Pfam" id="PF04087">
    <property type="entry name" value="DUF389"/>
    <property type="match status" value="1"/>
</dbReference>
<feature type="transmembrane region" description="Helical" evidence="2">
    <location>
        <begin position="253"/>
        <end position="271"/>
    </location>
</feature>
<sequence>MTTWKQPLRHSWRKIRLALDRLTGEWHPYIEARIPKVEMAKAMKSASIPSMAFFFLLGLSAAIATFGLLANSAPAIIGAMIIAPLMTPIMGLAYGVVQMSWSQIARSGITVMLGVGVVIGIGYLSARVIGLEVAGTEMLSRAFPTLLDLGVAIAAGAAGAFSLSRESIRSSVAGVAIAVALVPPLSVVGIGLALGRSAAADVGLSFRELGLFDAGMDIATGAFVLFLTNLTAIVAVAGMVMTLQGYARWRRGMAGLATTIIGAVILVQPLGDELHKLQVKSEALRLANTLPRTYPGIFEKALRVDTLSVRYQDDVVHLHIEGFIAEDRVEGAQERLNLYREMLEREIRESVVIETEVIPVQLLKFRSAALPAEEQPEGALTQLQPGVTSEPTNPARPESPSHEP</sequence>
<feature type="transmembrane region" description="Helical" evidence="2">
    <location>
        <begin position="76"/>
        <end position="97"/>
    </location>
</feature>
<protein>
    <submittedName>
        <fullName evidence="3">Uncharacterized hydrophobic domain-containing protein</fullName>
    </submittedName>
</protein>
<accession>A0A1M5X326</accession>
<gene>
    <name evidence="3" type="ORF">SAMN02745129_3183</name>
</gene>
<dbReference type="AlphaFoldDB" id="A0A1M5X326"/>
<evidence type="ECO:0000256" key="1">
    <source>
        <dbReference type="SAM" id="MobiDB-lite"/>
    </source>
</evidence>
<keyword evidence="2" id="KW-0812">Transmembrane</keyword>
<keyword evidence="4" id="KW-1185">Reference proteome</keyword>
<keyword evidence="2" id="KW-0472">Membrane</keyword>
<organism evidence="3 4">
    <name type="scientific">Ferrimonas marina</name>
    <dbReference type="NCBI Taxonomy" id="299255"/>
    <lineage>
        <taxon>Bacteria</taxon>
        <taxon>Pseudomonadati</taxon>
        <taxon>Pseudomonadota</taxon>
        <taxon>Gammaproteobacteria</taxon>
        <taxon>Alteromonadales</taxon>
        <taxon>Ferrimonadaceae</taxon>
        <taxon>Ferrimonas</taxon>
    </lineage>
</organism>
<keyword evidence="2" id="KW-1133">Transmembrane helix</keyword>
<proteinExistence type="predicted"/>
<feature type="region of interest" description="Disordered" evidence="1">
    <location>
        <begin position="372"/>
        <end position="404"/>
    </location>
</feature>
<feature type="transmembrane region" description="Helical" evidence="2">
    <location>
        <begin position="218"/>
        <end position="241"/>
    </location>
</feature>
<dbReference type="OrthoDB" id="9790659at2"/>
<evidence type="ECO:0000313" key="4">
    <source>
        <dbReference type="Proteomes" id="UP000184268"/>
    </source>
</evidence>
<feature type="compositionally biased region" description="Polar residues" evidence="1">
    <location>
        <begin position="381"/>
        <end position="392"/>
    </location>
</feature>
<feature type="transmembrane region" description="Helical" evidence="2">
    <location>
        <begin position="51"/>
        <end position="70"/>
    </location>
</feature>
<name>A0A1M5X326_9GAMM</name>
<dbReference type="PANTHER" id="PTHR20992">
    <property type="entry name" value="AT15442P-RELATED"/>
    <property type="match status" value="1"/>
</dbReference>
<feature type="transmembrane region" description="Helical" evidence="2">
    <location>
        <begin position="109"/>
        <end position="130"/>
    </location>
</feature>